<proteinExistence type="predicted"/>
<keyword evidence="1" id="KW-0472">Membrane</keyword>
<dbReference type="Proteomes" id="UP000236728">
    <property type="component" value="Unassembled WGS sequence"/>
</dbReference>
<accession>A0A1H6CAD9</accession>
<evidence type="ECO:0000313" key="2">
    <source>
        <dbReference type="EMBL" id="SEG69326.1"/>
    </source>
</evidence>
<protein>
    <submittedName>
        <fullName evidence="2">Uncharacterized protein</fullName>
    </submittedName>
</protein>
<feature type="transmembrane region" description="Helical" evidence="1">
    <location>
        <begin position="85"/>
        <end position="106"/>
    </location>
</feature>
<evidence type="ECO:0000256" key="1">
    <source>
        <dbReference type="SAM" id="Phobius"/>
    </source>
</evidence>
<feature type="transmembrane region" description="Helical" evidence="1">
    <location>
        <begin position="54"/>
        <end position="73"/>
    </location>
</feature>
<keyword evidence="3" id="KW-1185">Reference proteome</keyword>
<keyword evidence="1" id="KW-1133">Transmembrane helix</keyword>
<evidence type="ECO:0000313" key="3">
    <source>
        <dbReference type="Proteomes" id="UP000236728"/>
    </source>
</evidence>
<sequence length="111" mass="12038">MRVSGVRFRVLDGSISIVVSWDGKYAKRGWVFGGRGGFLFCDSMAAMNRRKPNWITGAFVILFGVLALLRSLSNPRMAAAHGSDRLQLIAVGLCFGIGASLLAGLFRFPSE</sequence>
<reference evidence="2 3" key="1">
    <citation type="submission" date="2016-10" db="EMBL/GenBank/DDBJ databases">
        <authorList>
            <person name="de Groot N.N."/>
        </authorList>
    </citation>
    <scope>NUCLEOTIDE SEQUENCE [LARGE SCALE GENOMIC DNA]</scope>
    <source>
        <strain evidence="2 3">DSM 22489</strain>
    </source>
</reference>
<dbReference type="EMBL" id="FNVA01000009">
    <property type="protein sequence ID" value="SEG69326.1"/>
    <property type="molecule type" value="Genomic_DNA"/>
</dbReference>
<gene>
    <name evidence="2" type="ORF">SAMN05421819_4337</name>
</gene>
<dbReference type="AlphaFoldDB" id="A0A1H6CAD9"/>
<name>A0A1H6CAD9_9BACT</name>
<keyword evidence="1" id="KW-0812">Transmembrane</keyword>
<organism evidence="2 3">
    <name type="scientific">Bryocella elongata</name>
    <dbReference type="NCBI Taxonomy" id="863522"/>
    <lineage>
        <taxon>Bacteria</taxon>
        <taxon>Pseudomonadati</taxon>
        <taxon>Acidobacteriota</taxon>
        <taxon>Terriglobia</taxon>
        <taxon>Terriglobales</taxon>
        <taxon>Acidobacteriaceae</taxon>
        <taxon>Bryocella</taxon>
    </lineage>
</organism>